<evidence type="ECO:0000256" key="3">
    <source>
        <dbReference type="ARBA" id="ARBA00023274"/>
    </source>
</evidence>
<dbReference type="eggNOG" id="COG1098">
    <property type="taxonomic scope" value="Bacteria"/>
</dbReference>
<dbReference type="NCBIfam" id="NF040579">
    <property type="entry name" value="S1_dom_CvfD"/>
    <property type="match status" value="1"/>
</dbReference>
<dbReference type="EMBL" id="AZDZ01000011">
    <property type="protein sequence ID" value="KRK79872.1"/>
    <property type="molecule type" value="Genomic_DNA"/>
</dbReference>
<dbReference type="GO" id="GO:0003735">
    <property type="term" value="F:structural constituent of ribosome"/>
    <property type="evidence" value="ECO:0007669"/>
    <property type="project" value="TreeGrafter"/>
</dbReference>
<dbReference type="Pfam" id="PF00575">
    <property type="entry name" value="S1"/>
    <property type="match status" value="1"/>
</dbReference>
<proteinExistence type="inferred from homology"/>
<organism evidence="6 7">
    <name type="scientific">Companilactobacillus nodensis DSM 19682 = JCM 14932 = NBRC 107160</name>
    <dbReference type="NCBI Taxonomy" id="1423775"/>
    <lineage>
        <taxon>Bacteria</taxon>
        <taxon>Bacillati</taxon>
        <taxon>Bacillota</taxon>
        <taxon>Bacilli</taxon>
        <taxon>Lactobacillales</taxon>
        <taxon>Lactobacillaceae</taxon>
        <taxon>Companilactobacillus</taxon>
    </lineage>
</organism>
<dbReference type="PANTHER" id="PTHR10724:SF7">
    <property type="entry name" value="SMALL RIBOSOMAL SUBUNIT PROTEIN BS1C"/>
    <property type="match status" value="1"/>
</dbReference>
<name>A0A0R1K8Q5_9LACO</name>
<keyword evidence="3" id="KW-0687">Ribonucleoprotein</keyword>
<comment type="caution">
    <text evidence="6">The sequence shown here is derived from an EMBL/GenBank/DDBJ whole genome shotgun (WGS) entry which is preliminary data.</text>
</comment>
<dbReference type="FunFam" id="2.40.50.140:FF:000103">
    <property type="entry name" value="protein RRP5 homolog"/>
    <property type="match status" value="1"/>
</dbReference>
<dbReference type="PROSITE" id="PS50126">
    <property type="entry name" value="S1"/>
    <property type="match status" value="1"/>
</dbReference>
<dbReference type="Gene3D" id="2.40.50.140">
    <property type="entry name" value="Nucleic acid-binding proteins"/>
    <property type="match status" value="1"/>
</dbReference>
<dbReference type="STRING" id="1423775.FD03_GL000574"/>
<reference evidence="6 7" key="1">
    <citation type="journal article" date="2015" name="Genome Announc.">
        <title>Expanding the biotechnology potential of lactobacilli through comparative genomics of 213 strains and associated genera.</title>
        <authorList>
            <person name="Sun Z."/>
            <person name="Harris H.M."/>
            <person name="McCann A."/>
            <person name="Guo C."/>
            <person name="Argimon S."/>
            <person name="Zhang W."/>
            <person name="Yang X."/>
            <person name="Jeffery I.B."/>
            <person name="Cooney J.C."/>
            <person name="Kagawa T.F."/>
            <person name="Liu W."/>
            <person name="Song Y."/>
            <person name="Salvetti E."/>
            <person name="Wrobel A."/>
            <person name="Rasinkangas P."/>
            <person name="Parkhill J."/>
            <person name="Rea M.C."/>
            <person name="O'Sullivan O."/>
            <person name="Ritari J."/>
            <person name="Douillard F.P."/>
            <person name="Paul Ross R."/>
            <person name="Yang R."/>
            <person name="Briner A.E."/>
            <person name="Felis G.E."/>
            <person name="de Vos W.M."/>
            <person name="Barrangou R."/>
            <person name="Klaenhammer T.R."/>
            <person name="Caufield P.W."/>
            <person name="Cui Y."/>
            <person name="Zhang H."/>
            <person name="O'Toole P.W."/>
        </authorList>
    </citation>
    <scope>NUCLEOTIDE SEQUENCE [LARGE SCALE GENOMIC DNA]</scope>
    <source>
        <strain evidence="6 7">DSM 19682</strain>
    </source>
</reference>
<dbReference type="SUPFAM" id="SSF50249">
    <property type="entry name" value="Nucleic acid-binding proteins"/>
    <property type="match status" value="1"/>
</dbReference>
<dbReference type="Proteomes" id="UP000051248">
    <property type="component" value="Unassembled WGS sequence"/>
</dbReference>
<gene>
    <name evidence="6" type="ORF">FD03_GL000574</name>
</gene>
<dbReference type="SMART" id="SM00316">
    <property type="entry name" value="S1"/>
    <property type="match status" value="1"/>
</dbReference>
<sequence length="128" mass="14508">MEEVMKIGDKVSGTISGVQPYGVFVNLNNGEQGLIHISELKHGFVSNIDSNYMVGDKVNVVVMGIDEYNGKISLSIRALDKRKIGRPILHKHFWTNYKNKIGYKTIQRQKDGWINEAMTAISKEKQKK</sequence>
<dbReference type="AlphaFoldDB" id="A0A0R1K8Q5"/>
<evidence type="ECO:0000256" key="1">
    <source>
        <dbReference type="ARBA" id="ARBA00006767"/>
    </source>
</evidence>
<dbReference type="InterPro" id="IPR050437">
    <property type="entry name" value="Ribos_protein_bS1-like"/>
</dbReference>
<dbReference type="PATRIC" id="fig|1423775.4.peg.583"/>
<feature type="domain" description="S1 motif" evidence="5">
    <location>
        <begin position="8"/>
        <end position="77"/>
    </location>
</feature>
<evidence type="ECO:0000313" key="7">
    <source>
        <dbReference type="Proteomes" id="UP000051248"/>
    </source>
</evidence>
<dbReference type="GO" id="GO:0006412">
    <property type="term" value="P:translation"/>
    <property type="evidence" value="ECO:0007669"/>
    <property type="project" value="TreeGrafter"/>
</dbReference>
<comment type="similarity">
    <text evidence="1">Belongs to the bacterial ribosomal protein bS1 family.</text>
</comment>
<accession>A0A0R1K8Q5</accession>
<keyword evidence="7" id="KW-1185">Reference proteome</keyword>
<evidence type="ECO:0000256" key="2">
    <source>
        <dbReference type="ARBA" id="ARBA00022980"/>
    </source>
</evidence>
<evidence type="ECO:0000259" key="5">
    <source>
        <dbReference type="PROSITE" id="PS50126"/>
    </source>
</evidence>
<dbReference type="GO" id="GO:1990904">
    <property type="term" value="C:ribonucleoprotein complex"/>
    <property type="evidence" value="ECO:0007669"/>
    <property type="project" value="UniProtKB-KW"/>
</dbReference>
<dbReference type="InterPro" id="IPR012340">
    <property type="entry name" value="NA-bd_OB-fold"/>
</dbReference>
<dbReference type="GO" id="GO:0003729">
    <property type="term" value="F:mRNA binding"/>
    <property type="evidence" value="ECO:0007669"/>
    <property type="project" value="TreeGrafter"/>
</dbReference>
<comment type="function">
    <text evidence="4">Binds mRNA; thus facilitating recognition of the initiation point. It is needed to translate mRNA with a short Shine-Dalgarno (SD) purine-rich sequence.</text>
</comment>
<dbReference type="InterPro" id="IPR003029">
    <property type="entry name" value="S1_domain"/>
</dbReference>
<dbReference type="GO" id="GO:0005840">
    <property type="term" value="C:ribosome"/>
    <property type="evidence" value="ECO:0007669"/>
    <property type="project" value="UniProtKB-KW"/>
</dbReference>
<dbReference type="PANTHER" id="PTHR10724">
    <property type="entry name" value="30S RIBOSOMAL PROTEIN S1"/>
    <property type="match status" value="1"/>
</dbReference>
<protein>
    <submittedName>
        <fullName evidence="6">General stress protein 13</fullName>
    </submittedName>
</protein>
<evidence type="ECO:0000313" key="6">
    <source>
        <dbReference type="EMBL" id="KRK79872.1"/>
    </source>
</evidence>
<evidence type="ECO:0000256" key="4">
    <source>
        <dbReference type="ARBA" id="ARBA00025604"/>
    </source>
</evidence>
<keyword evidence="2" id="KW-0689">Ribosomal protein</keyword>